<organism evidence="2 3">
    <name type="scientific">Tortispora caseinolytica NRRL Y-17796</name>
    <dbReference type="NCBI Taxonomy" id="767744"/>
    <lineage>
        <taxon>Eukaryota</taxon>
        <taxon>Fungi</taxon>
        <taxon>Dikarya</taxon>
        <taxon>Ascomycota</taxon>
        <taxon>Saccharomycotina</taxon>
        <taxon>Trigonopsidomycetes</taxon>
        <taxon>Trigonopsidales</taxon>
        <taxon>Trigonopsidaceae</taxon>
        <taxon>Tortispora</taxon>
    </lineage>
</organism>
<dbReference type="GO" id="GO:0016787">
    <property type="term" value="F:hydrolase activity"/>
    <property type="evidence" value="ECO:0007669"/>
    <property type="project" value="InterPro"/>
</dbReference>
<dbReference type="InterPro" id="IPR029058">
    <property type="entry name" value="AB_hydrolase_fold"/>
</dbReference>
<evidence type="ECO:0000313" key="3">
    <source>
        <dbReference type="Proteomes" id="UP000095023"/>
    </source>
</evidence>
<gene>
    <name evidence="2" type="ORF">CANCADRAFT_122058</name>
</gene>
<keyword evidence="3" id="KW-1185">Reference proteome</keyword>
<dbReference type="InterPro" id="IPR002925">
    <property type="entry name" value="Dienelactn_hydro"/>
</dbReference>
<dbReference type="OrthoDB" id="58297at2759"/>
<sequence length="266" mass="29393">MLLKESYKDVETKYGNMRVFLFHPVIPGYPDAKFPGVIVYSEIYQVTGPVARFCKDIAGQGYIVAAPSVYHDFVGPEALAYDTKGTDDGNRFKIEKELGSYDADAAATIDLLQSLPTCTGKIGSTGMCLGGHLALRAGLDTRVKASVCFFGTDIHSARLGKGGDDTLQRAREIEAEVLMIFGTADTHVPPEGRDLIRKSMRDAGVKFSFLEIHDAQHAFVRDEESKDRYDPAVTKYCFEILKEIFHRRLVLDLGKEVPPGPIEHVC</sequence>
<dbReference type="PANTHER" id="PTHR47562">
    <property type="match status" value="1"/>
</dbReference>
<dbReference type="EMBL" id="KV453842">
    <property type="protein sequence ID" value="ODV91271.1"/>
    <property type="molecule type" value="Genomic_DNA"/>
</dbReference>
<dbReference type="AlphaFoldDB" id="A0A1E4THN5"/>
<accession>A0A1E4THN5</accession>
<feature type="domain" description="Dienelactone hydrolase" evidence="1">
    <location>
        <begin position="31"/>
        <end position="247"/>
    </location>
</feature>
<evidence type="ECO:0000313" key="2">
    <source>
        <dbReference type="EMBL" id="ODV91271.1"/>
    </source>
</evidence>
<evidence type="ECO:0000259" key="1">
    <source>
        <dbReference type="Pfam" id="PF01738"/>
    </source>
</evidence>
<protein>
    <recommendedName>
        <fullName evidence="1">Dienelactone hydrolase domain-containing protein</fullName>
    </recommendedName>
</protein>
<dbReference type="Pfam" id="PF01738">
    <property type="entry name" value="DLH"/>
    <property type="match status" value="1"/>
</dbReference>
<name>A0A1E4THN5_9ASCO</name>
<dbReference type="Gene3D" id="3.40.50.1820">
    <property type="entry name" value="alpha/beta hydrolase"/>
    <property type="match status" value="1"/>
</dbReference>
<proteinExistence type="predicted"/>
<dbReference type="PANTHER" id="PTHR47562:SF2">
    <property type="entry name" value="CARBOXYMETHYLENEBUTENOLIDASE-RELATED"/>
    <property type="match status" value="1"/>
</dbReference>
<dbReference type="SUPFAM" id="SSF53474">
    <property type="entry name" value="alpha/beta-Hydrolases"/>
    <property type="match status" value="1"/>
</dbReference>
<dbReference type="Proteomes" id="UP000095023">
    <property type="component" value="Unassembled WGS sequence"/>
</dbReference>
<reference evidence="3" key="1">
    <citation type="submission" date="2016-02" db="EMBL/GenBank/DDBJ databases">
        <title>Comparative genomics of biotechnologically important yeasts.</title>
        <authorList>
            <consortium name="DOE Joint Genome Institute"/>
            <person name="Riley R."/>
            <person name="Haridas S."/>
            <person name="Wolfe K.H."/>
            <person name="Lopes M.R."/>
            <person name="Hittinger C.T."/>
            <person name="Goker M."/>
            <person name="Salamov A."/>
            <person name="Wisecaver J."/>
            <person name="Long T.M."/>
            <person name="Aerts A.L."/>
            <person name="Barry K."/>
            <person name="Choi C."/>
            <person name="Clum A."/>
            <person name="Coughlan A.Y."/>
            <person name="Deshpande S."/>
            <person name="Douglass A.P."/>
            <person name="Hanson S.J."/>
            <person name="Klenk H.-P."/>
            <person name="Labutti K."/>
            <person name="Lapidus A."/>
            <person name="Lindquist E."/>
            <person name="Lipzen A."/>
            <person name="Meier-Kolthoff J.P."/>
            <person name="Ohm R.A."/>
            <person name="Otillar R.P."/>
            <person name="Pangilinan J."/>
            <person name="Peng Y."/>
            <person name="Rokas A."/>
            <person name="Rosa C.A."/>
            <person name="Scheuner C."/>
            <person name="Sibirny A.A."/>
            <person name="Slot J.C."/>
            <person name="Stielow J.B."/>
            <person name="Sun H."/>
            <person name="Kurtzman C.P."/>
            <person name="Blackwell M."/>
            <person name="Jeffries T.W."/>
            <person name="Grigoriev I.V."/>
        </authorList>
    </citation>
    <scope>NUCLEOTIDE SEQUENCE [LARGE SCALE GENOMIC DNA]</scope>
    <source>
        <strain evidence="3">NRRL Y-17796</strain>
    </source>
</reference>